<dbReference type="RefSeq" id="WP_192784849.1">
    <property type="nucleotide sequence ID" value="NZ_JADBEK010000001.1"/>
</dbReference>
<comment type="caution">
    <text evidence="1">The sequence shown here is derived from an EMBL/GenBank/DDBJ whole genome shotgun (WGS) entry which is preliminary data.</text>
</comment>
<evidence type="ECO:0000313" key="2">
    <source>
        <dbReference type="Proteomes" id="UP000633509"/>
    </source>
</evidence>
<protein>
    <submittedName>
        <fullName evidence="1">Broad specificity phosphatase PhoE</fullName>
    </submittedName>
</protein>
<dbReference type="Pfam" id="PF00300">
    <property type="entry name" value="His_Phos_1"/>
    <property type="match status" value="1"/>
</dbReference>
<dbReference type="SUPFAM" id="SSF53254">
    <property type="entry name" value="Phosphoglycerate mutase-like"/>
    <property type="match status" value="1"/>
</dbReference>
<evidence type="ECO:0000313" key="1">
    <source>
        <dbReference type="EMBL" id="MBE1583807.1"/>
    </source>
</evidence>
<reference evidence="1 2" key="1">
    <citation type="submission" date="2020-10" db="EMBL/GenBank/DDBJ databases">
        <title>Sequencing the genomes of 1000 actinobacteria strains.</title>
        <authorList>
            <person name="Klenk H.-P."/>
        </authorList>
    </citation>
    <scope>NUCLEOTIDE SEQUENCE [LARGE SCALE GENOMIC DNA]</scope>
    <source>
        <strain evidence="1 2">DSM 43173</strain>
    </source>
</reference>
<dbReference type="EMBL" id="JADBEK010000001">
    <property type="protein sequence ID" value="MBE1583807.1"/>
    <property type="molecule type" value="Genomic_DNA"/>
</dbReference>
<dbReference type="Proteomes" id="UP000633509">
    <property type="component" value="Unassembled WGS sequence"/>
</dbReference>
<keyword evidence="2" id="KW-1185">Reference proteome</keyword>
<gene>
    <name evidence="1" type="ORF">H4W80_002065</name>
</gene>
<dbReference type="Gene3D" id="3.40.50.1240">
    <property type="entry name" value="Phosphoglycerate mutase-like"/>
    <property type="match status" value="1"/>
</dbReference>
<accession>A0ABR9LT38</accession>
<name>A0ABR9LT38_9ACTN</name>
<sequence>MGLRPGGPPRGGRPGDRRLAGLSGVLFVRHASTPGMRAACFPAPGEDADAASLTRAAALTRPPTGPVAASAVGAGTVAAPGPAAGAALGSAAGAVVWVAPSVAARQTVDALGLAARVAPALAEVDCGRWRGLPYERVAREEPDALASWLTDPHAAPHGGESLAAHAERVAAWLESVRAEPGVVAVCDAGTIRAALGHALGLDPLSAARFDLAPLSVTELTVTRAGWRVAHVNRKVLI</sequence>
<organism evidence="1 2">
    <name type="scientific">Nonomuraea angiospora</name>
    <dbReference type="NCBI Taxonomy" id="46172"/>
    <lineage>
        <taxon>Bacteria</taxon>
        <taxon>Bacillati</taxon>
        <taxon>Actinomycetota</taxon>
        <taxon>Actinomycetes</taxon>
        <taxon>Streptosporangiales</taxon>
        <taxon>Streptosporangiaceae</taxon>
        <taxon>Nonomuraea</taxon>
    </lineage>
</organism>
<dbReference type="InterPro" id="IPR029033">
    <property type="entry name" value="His_PPase_superfam"/>
</dbReference>
<dbReference type="InterPro" id="IPR013078">
    <property type="entry name" value="His_Pase_superF_clade-1"/>
</dbReference>
<proteinExistence type="predicted"/>